<organism evidence="1 2">
    <name type="scientific">Desulfosporosinus acidiphilus (strain DSM 22704 / JCM 16185 / SJ4)</name>
    <dbReference type="NCBI Taxonomy" id="646529"/>
    <lineage>
        <taxon>Bacteria</taxon>
        <taxon>Bacillati</taxon>
        <taxon>Bacillota</taxon>
        <taxon>Clostridia</taxon>
        <taxon>Eubacteriales</taxon>
        <taxon>Desulfitobacteriaceae</taxon>
        <taxon>Desulfosporosinus</taxon>
    </lineage>
</organism>
<reference evidence="1 2" key="1">
    <citation type="journal article" date="2012" name="J. Bacteriol.">
        <title>Complete genome sequences of Desulfosporosinus orientis DSM765T, Desulfosporosinus youngiae DSM17734T, Desulfosporosinus meridiei DSM13257T, and Desulfosporosinus acidiphilus DSM22704T.</title>
        <authorList>
            <person name="Pester M."/>
            <person name="Brambilla E."/>
            <person name="Alazard D."/>
            <person name="Rattei T."/>
            <person name="Weinmaier T."/>
            <person name="Han J."/>
            <person name="Lucas S."/>
            <person name="Lapidus A."/>
            <person name="Cheng J.F."/>
            <person name="Goodwin L."/>
            <person name="Pitluck S."/>
            <person name="Peters L."/>
            <person name="Ovchinnikova G."/>
            <person name="Teshima H."/>
            <person name="Detter J.C."/>
            <person name="Han C.S."/>
            <person name="Tapia R."/>
            <person name="Land M.L."/>
            <person name="Hauser L."/>
            <person name="Kyrpides N.C."/>
            <person name="Ivanova N.N."/>
            <person name="Pagani I."/>
            <person name="Huntmann M."/>
            <person name="Wei C.L."/>
            <person name="Davenport K.W."/>
            <person name="Daligault H."/>
            <person name="Chain P.S."/>
            <person name="Chen A."/>
            <person name="Mavromatis K."/>
            <person name="Markowitz V."/>
            <person name="Szeto E."/>
            <person name="Mikhailova N."/>
            <person name="Pati A."/>
            <person name="Wagner M."/>
            <person name="Woyke T."/>
            <person name="Ollivier B."/>
            <person name="Klenk H.P."/>
            <person name="Spring S."/>
            <person name="Loy A."/>
        </authorList>
    </citation>
    <scope>NUCLEOTIDE SEQUENCE [LARGE SCALE GENOMIC DNA]</scope>
    <source>
        <strain evidence="2">DSM 22704 / JCM 16185 / SJ4</strain>
    </source>
</reference>
<dbReference type="EMBL" id="CP003639">
    <property type="protein sequence ID" value="AFM40272.1"/>
    <property type="molecule type" value="Genomic_DNA"/>
</dbReference>
<sequence>MADTSQIKKDIREIVKSLSYQFNTTFYEGNILNSKESRKFHGVSADKSICLFVCNNELQDGKLKAGQRSAIFEKCYWLTIANCQRRILIFTDGGFYNKFMEEYSGYLSGIETMVYKI</sequence>
<protein>
    <submittedName>
        <fullName evidence="1">Uncharacterized protein</fullName>
    </submittedName>
</protein>
<dbReference type="RefSeq" id="WP_014826279.1">
    <property type="nucleotide sequence ID" value="NC_018068.1"/>
</dbReference>
<gene>
    <name evidence="1" type="ordered locus">Desaci_1243</name>
</gene>
<dbReference type="AlphaFoldDB" id="I4D398"/>
<proteinExistence type="predicted"/>
<dbReference type="OrthoDB" id="9840879at2"/>
<accession>I4D398</accession>
<evidence type="ECO:0000313" key="2">
    <source>
        <dbReference type="Proteomes" id="UP000002892"/>
    </source>
</evidence>
<dbReference type="Proteomes" id="UP000002892">
    <property type="component" value="Chromosome"/>
</dbReference>
<evidence type="ECO:0000313" key="1">
    <source>
        <dbReference type="EMBL" id="AFM40272.1"/>
    </source>
</evidence>
<dbReference type="HOGENOM" id="CLU_2080964_0_0_9"/>
<name>I4D398_DESAJ</name>
<dbReference type="KEGG" id="dai:Desaci_1243"/>
<keyword evidence="2" id="KW-1185">Reference proteome</keyword>